<evidence type="ECO:0000256" key="5">
    <source>
        <dbReference type="ARBA" id="ARBA00023015"/>
    </source>
</evidence>
<keyword evidence="4" id="KW-0862">Zinc</keyword>
<dbReference type="GO" id="GO:0070897">
    <property type="term" value="P:transcription preinitiation complex assembly"/>
    <property type="evidence" value="ECO:0007669"/>
    <property type="project" value="InterPro"/>
</dbReference>
<gene>
    <name evidence="10" type="ORF">GRX66_06680</name>
</gene>
<keyword evidence="6" id="KW-0804">Transcription</keyword>
<dbReference type="SUPFAM" id="SSF57783">
    <property type="entry name" value="Zinc beta-ribbon"/>
    <property type="match status" value="1"/>
</dbReference>
<reference evidence="10 11" key="1">
    <citation type="submission" date="2019-12" db="EMBL/GenBank/DDBJ databases">
        <title>Isolation and characterization of three novel carbon monoxide-oxidizing members of Halobacteria from salione crusts and soils.</title>
        <authorList>
            <person name="Myers M.R."/>
            <person name="King G.M."/>
        </authorList>
    </citation>
    <scope>NUCLEOTIDE SEQUENCE [LARGE SCALE GENOMIC DNA]</scope>
    <source>
        <strain evidence="10 11">PCN9</strain>
    </source>
</reference>
<comment type="similarity">
    <text evidence="1">Belongs to the TFIIB family.</text>
</comment>
<dbReference type="SMART" id="SM00385">
    <property type="entry name" value="CYCLIN"/>
    <property type="match status" value="2"/>
</dbReference>
<dbReference type="AlphaFoldDB" id="A0A6B0SL79"/>
<keyword evidence="11" id="KW-1185">Reference proteome</keyword>
<feature type="domain" description="TFIIB-type" evidence="9">
    <location>
        <begin position="7"/>
        <end position="39"/>
    </location>
</feature>
<dbReference type="PANTHER" id="PTHR11618">
    <property type="entry name" value="TRANSCRIPTION INITIATION FACTOR IIB-RELATED"/>
    <property type="match status" value="1"/>
</dbReference>
<evidence type="ECO:0000256" key="7">
    <source>
        <dbReference type="PROSITE-ProRule" id="PRU00469"/>
    </source>
</evidence>
<evidence type="ECO:0000256" key="2">
    <source>
        <dbReference type="ARBA" id="ARBA00022737"/>
    </source>
</evidence>
<dbReference type="OrthoDB" id="7429at2157"/>
<evidence type="ECO:0000256" key="1">
    <source>
        <dbReference type="ARBA" id="ARBA00010857"/>
    </source>
</evidence>
<dbReference type="PANTHER" id="PTHR11618:SF13">
    <property type="entry name" value="TRANSCRIPTION INITIATION FACTOR IIB"/>
    <property type="match status" value="1"/>
</dbReference>
<dbReference type="Gene3D" id="1.10.472.10">
    <property type="entry name" value="Cyclin-like"/>
    <property type="match status" value="1"/>
</dbReference>
<dbReference type="GO" id="GO:0008270">
    <property type="term" value="F:zinc ion binding"/>
    <property type="evidence" value="ECO:0007669"/>
    <property type="project" value="UniProtKB-KW"/>
</dbReference>
<dbReference type="InterPro" id="IPR036915">
    <property type="entry name" value="Cyclin-like_sf"/>
</dbReference>
<dbReference type="Proteomes" id="UP000471521">
    <property type="component" value="Unassembled WGS sequence"/>
</dbReference>
<evidence type="ECO:0000313" key="10">
    <source>
        <dbReference type="EMBL" id="MXR20303.1"/>
    </source>
</evidence>
<dbReference type="EMBL" id="WUUU01000036">
    <property type="protein sequence ID" value="MXR20303.1"/>
    <property type="molecule type" value="Genomic_DNA"/>
</dbReference>
<evidence type="ECO:0000256" key="8">
    <source>
        <dbReference type="SAM" id="MobiDB-lite"/>
    </source>
</evidence>
<organism evidence="10 11">
    <name type="scientific">Halobacterium bonnevillei</name>
    <dbReference type="NCBI Taxonomy" id="2692200"/>
    <lineage>
        <taxon>Archaea</taxon>
        <taxon>Methanobacteriati</taxon>
        <taxon>Methanobacteriota</taxon>
        <taxon>Stenosarchaea group</taxon>
        <taxon>Halobacteria</taxon>
        <taxon>Halobacteriales</taxon>
        <taxon>Halobacteriaceae</taxon>
        <taxon>Halobacterium</taxon>
    </lineage>
</organism>
<evidence type="ECO:0000259" key="9">
    <source>
        <dbReference type="PROSITE" id="PS51134"/>
    </source>
</evidence>
<keyword evidence="2" id="KW-0677">Repeat</keyword>
<accession>A0A6B0SL79</accession>
<proteinExistence type="inferred from homology"/>
<dbReference type="InterPro" id="IPR000812">
    <property type="entry name" value="TFIIB"/>
</dbReference>
<keyword evidence="3 7" id="KW-0479">Metal-binding</keyword>
<feature type="compositionally biased region" description="Basic and acidic residues" evidence="8">
    <location>
        <begin position="45"/>
        <end position="60"/>
    </location>
</feature>
<keyword evidence="5" id="KW-0805">Transcription regulation</keyword>
<dbReference type="Gene3D" id="1.10.472.170">
    <property type="match status" value="1"/>
</dbReference>
<dbReference type="GO" id="GO:0017025">
    <property type="term" value="F:TBP-class protein binding"/>
    <property type="evidence" value="ECO:0007669"/>
    <property type="project" value="InterPro"/>
</dbReference>
<comment type="caution">
    <text evidence="10">The sequence shown here is derived from an EMBL/GenBank/DDBJ whole genome shotgun (WGS) entry which is preliminary data.</text>
</comment>
<evidence type="ECO:0000256" key="6">
    <source>
        <dbReference type="ARBA" id="ARBA00023163"/>
    </source>
</evidence>
<dbReference type="Pfam" id="PF00382">
    <property type="entry name" value="TFIIB"/>
    <property type="match status" value="2"/>
</dbReference>
<protein>
    <recommendedName>
        <fullName evidence="9">TFIIB-type domain-containing protein</fullName>
    </recommendedName>
</protein>
<feature type="region of interest" description="Disordered" evidence="8">
    <location>
        <begin position="45"/>
        <end position="93"/>
    </location>
</feature>
<dbReference type="PROSITE" id="PS51134">
    <property type="entry name" value="ZF_TFIIB"/>
    <property type="match status" value="1"/>
</dbReference>
<dbReference type="GO" id="GO:0097550">
    <property type="term" value="C:transcription preinitiation complex"/>
    <property type="evidence" value="ECO:0007669"/>
    <property type="project" value="TreeGrafter"/>
</dbReference>
<evidence type="ECO:0000256" key="4">
    <source>
        <dbReference type="ARBA" id="ARBA00022833"/>
    </source>
</evidence>
<dbReference type="InterPro" id="IPR013150">
    <property type="entry name" value="TFIIB_cyclin"/>
</dbReference>
<evidence type="ECO:0000313" key="11">
    <source>
        <dbReference type="Proteomes" id="UP000471521"/>
    </source>
</evidence>
<sequence length="310" mass="33922">MSTTTVPKRQQNCPECGNRITHDERRAEQVCTGCGLVIADEQVDHGPEWRDFEDGEDRSRVGAPRDPTRHDNGLSTTVGTPGRGGAWSPGMSAERQRQFSRMQKHHQRAQTASSADKSIRAGSLEIERIRSALGLPENVEETAAMLFKRATKDGVLYGWSIERMAAACVIGAARMAEIPLPMVKVVEVTQESKCSIRGPLQDLQDEYNIQGGVPEPREYLPRIASDIDSSNNLLETARELLSTAADAEPTSVHGKDPVCVVSGALYAAGRIRGDGPDQREIASAAQVCVKSVRTHYKNLLRVTGREHLID</sequence>
<evidence type="ECO:0000256" key="3">
    <source>
        <dbReference type="ARBA" id="ARBA00022771"/>
    </source>
</evidence>
<dbReference type="SUPFAM" id="SSF47954">
    <property type="entry name" value="Cyclin-like"/>
    <property type="match status" value="2"/>
</dbReference>
<dbReference type="PRINTS" id="PR00685">
    <property type="entry name" value="TIFACTORIIB"/>
</dbReference>
<name>A0A6B0SL79_9EURY</name>
<dbReference type="Pfam" id="PF08271">
    <property type="entry name" value="Zn_Ribbon_TF"/>
    <property type="match status" value="1"/>
</dbReference>
<dbReference type="InterPro" id="IPR013137">
    <property type="entry name" value="Znf_TFIIB"/>
</dbReference>
<keyword evidence="3 7" id="KW-0863">Zinc-finger</keyword>
<dbReference type="InterPro" id="IPR013763">
    <property type="entry name" value="Cyclin-like_dom"/>
</dbReference>